<feature type="transmembrane region" description="Helical" evidence="6">
    <location>
        <begin position="363"/>
        <end position="383"/>
    </location>
</feature>
<comment type="subcellular location">
    <subcellularLocation>
        <location evidence="1">Membrane</location>
        <topology evidence="1">Multi-pass membrane protein</topology>
    </subcellularLocation>
</comment>
<dbReference type="GO" id="GO:0055085">
    <property type="term" value="P:transmembrane transport"/>
    <property type="evidence" value="ECO:0007669"/>
    <property type="project" value="InterPro"/>
</dbReference>
<organism evidence="8 9">
    <name type="scientific">Pythium insidiosum</name>
    <name type="common">Pythiosis disease agent</name>
    <dbReference type="NCBI Taxonomy" id="114742"/>
    <lineage>
        <taxon>Eukaryota</taxon>
        <taxon>Sar</taxon>
        <taxon>Stramenopiles</taxon>
        <taxon>Oomycota</taxon>
        <taxon>Peronosporomycetes</taxon>
        <taxon>Pythiales</taxon>
        <taxon>Pythiaceae</taxon>
        <taxon>Pythium</taxon>
    </lineage>
</organism>
<reference evidence="8" key="1">
    <citation type="submission" date="2021-12" db="EMBL/GenBank/DDBJ databases">
        <title>Prjna785345.</title>
        <authorList>
            <person name="Rujirawat T."/>
            <person name="Krajaejun T."/>
        </authorList>
    </citation>
    <scope>NUCLEOTIDE SEQUENCE</scope>
    <source>
        <strain evidence="8">Pi057C3</strain>
    </source>
</reference>
<evidence type="ECO:0000313" key="8">
    <source>
        <dbReference type="EMBL" id="KAJ0405875.1"/>
    </source>
</evidence>
<name>A0AAD5LM67_PYTIN</name>
<evidence type="ECO:0000256" key="4">
    <source>
        <dbReference type="ARBA" id="ARBA00023136"/>
    </source>
</evidence>
<dbReference type="PANTHER" id="PTHR42770">
    <property type="entry name" value="AMINO ACID TRANSPORTER-RELATED"/>
    <property type="match status" value="1"/>
</dbReference>
<keyword evidence="2 6" id="KW-0812">Transmembrane</keyword>
<dbReference type="PANTHER" id="PTHR42770:SF7">
    <property type="entry name" value="MEMBRANE PROTEIN"/>
    <property type="match status" value="1"/>
</dbReference>
<dbReference type="AlphaFoldDB" id="A0AAD5LM67"/>
<dbReference type="InterPro" id="IPR004841">
    <property type="entry name" value="AA-permease/SLC12A_dom"/>
</dbReference>
<feature type="transmembrane region" description="Helical" evidence="6">
    <location>
        <begin position="227"/>
        <end position="248"/>
    </location>
</feature>
<evidence type="ECO:0000256" key="3">
    <source>
        <dbReference type="ARBA" id="ARBA00022989"/>
    </source>
</evidence>
<dbReference type="Pfam" id="PF00324">
    <property type="entry name" value="AA_permease"/>
    <property type="match status" value="1"/>
</dbReference>
<evidence type="ECO:0000256" key="2">
    <source>
        <dbReference type="ARBA" id="ARBA00022692"/>
    </source>
</evidence>
<feature type="transmembrane region" description="Helical" evidence="6">
    <location>
        <begin position="389"/>
        <end position="412"/>
    </location>
</feature>
<feature type="transmembrane region" description="Helical" evidence="6">
    <location>
        <begin position="458"/>
        <end position="475"/>
    </location>
</feature>
<feature type="transmembrane region" description="Helical" evidence="6">
    <location>
        <begin position="80"/>
        <end position="107"/>
    </location>
</feature>
<keyword evidence="3 6" id="KW-1133">Transmembrane helix</keyword>
<comment type="caution">
    <text evidence="8">The sequence shown here is derived from an EMBL/GenBank/DDBJ whole genome shotgun (WGS) entry which is preliminary data.</text>
</comment>
<evidence type="ECO:0000256" key="6">
    <source>
        <dbReference type="SAM" id="Phobius"/>
    </source>
</evidence>
<dbReference type="InterPro" id="IPR050367">
    <property type="entry name" value="APC_superfamily"/>
</dbReference>
<protein>
    <recommendedName>
        <fullName evidence="7">Amino acid permease/ SLC12A domain-containing protein</fullName>
    </recommendedName>
</protein>
<feature type="transmembrane region" description="Helical" evidence="6">
    <location>
        <begin position="323"/>
        <end position="343"/>
    </location>
</feature>
<evidence type="ECO:0000313" key="9">
    <source>
        <dbReference type="Proteomes" id="UP001209570"/>
    </source>
</evidence>
<accession>A0AAD5LM67</accession>
<gene>
    <name evidence="8" type="ORF">P43SY_001607</name>
</gene>
<dbReference type="Gene3D" id="1.20.1740.10">
    <property type="entry name" value="Amino acid/polyamine transporter I"/>
    <property type="match status" value="1"/>
</dbReference>
<dbReference type="Proteomes" id="UP001209570">
    <property type="component" value="Unassembled WGS sequence"/>
</dbReference>
<feature type="transmembrane region" description="Helical" evidence="6">
    <location>
        <begin position="433"/>
        <end position="452"/>
    </location>
</feature>
<dbReference type="GO" id="GO:0016020">
    <property type="term" value="C:membrane"/>
    <property type="evidence" value="ECO:0007669"/>
    <property type="project" value="UniProtKB-SubCell"/>
</dbReference>
<feature type="transmembrane region" description="Helical" evidence="6">
    <location>
        <begin position="119"/>
        <end position="139"/>
    </location>
</feature>
<feature type="transmembrane region" description="Helical" evidence="6">
    <location>
        <begin position="159"/>
        <end position="177"/>
    </location>
</feature>
<keyword evidence="4 6" id="KW-0472">Membrane</keyword>
<evidence type="ECO:0000259" key="7">
    <source>
        <dbReference type="Pfam" id="PF00324"/>
    </source>
</evidence>
<keyword evidence="9" id="KW-1185">Reference proteome</keyword>
<feature type="region of interest" description="Disordered" evidence="5">
    <location>
        <begin position="515"/>
        <end position="609"/>
    </location>
</feature>
<dbReference type="EMBL" id="JAKCXM010000039">
    <property type="protein sequence ID" value="KAJ0405875.1"/>
    <property type="molecule type" value="Genomic_DNA"/>
</dbReference>
<evidence type="ECO:0000256" key="1">
    <source>
        <dbReference type="ARBA" id="ARBA00004141"/>
    </source>
</evidence>
<proteinExistence type="predicted"/>
<feature type="transmembrane region" description="Helical" evidence="6">
    <location>
        <begin position="260"/>
        <end position="282"/>
    </location>
</feature>
<feature type="transmembrane region" description="Helical" evidence="6">
    <location>
        <begin position="51"/>
        <end position="68"/>
    </location>
</feature>
<evidence type="ECO:0000256" key="5">
    <source>
        <dbReference type="SAM" id="MobiDB-lite"/>
    </source>
</evidence>
<feature type="transmembrane region" description="Helical" evidence="6">
    <location>
        <begin position="189"/>
        <end position="207"/>
    </location>
</feature>
<sequence>MPFSPRARAKLHVDNAMNDAPRGRQLDSMPVVELDAATDTLARRVYKPTKWDVLALGLSIGLGGQYFSWNTGLHAGLYSFMLDVLVIGMAYISLCCCTAEIAGALPFAGGSYGLSRCTLGYFPGYLIGCAEACEYIAYVSSAVMSLAKMIVESIPSLSGAEPFLWYLIYAHALLFHYRGDAWFWRWNKLMGGTSLLVVLLYTLGSLPHVDFAGHADTDPRFRFVDGVFGFVRALPSACWFFVGVEALTMASDEVLAPTTAVPFAQLGCMAVLFVVGVLVFFVTVSLPPPGLNQVSKLLAPFDNGFHVMFGVELTTATLFSTPAMYATTFGFMWGYGKLISAMATSKLLPSRLAVRSARYGTPIYALLAGSAVSYLLCLLVYFVPAVSAYIDVICFAAALLGYAGQCVGYIALKRLYPSVQSSTFHSPLGVYGAVYSLAVWLLGLLSLAGFQGDGGRRFLAFLVIIALLAVVYMLYARHHQTFSPEENKVFLVAHVMKLNLRKTTALEPVGARLSPAHVAPSHKPAPQDVLPMAAPPRDRERRPAPALGKTKMSPFHQYFSNPSLPIAADDDDVVPARDKDEEEDNGGDGDDRAEQATAVPTAGAWSTPE</sequence>
<feature type="domain" description="Amino acid permease/ SLC12A" evidence="7">
    <location>
        <begin position="53"/>
        <end position="484"/>
    </location>
</feature>